<evidence type="ECO:0000256" key="8">
    <source>
        <dbReference type="ARBA" id="ARBA00022741"/>
    </source>
</evidence>
<dbReference type="Gene3D" id="1.10.510.10">
    <property type="entry name" value="Transferase(Phosphotransferase) domain 1"/>
    <property type="match status" value="1"/>
</dbReference>
<gene>
    <name evidence="21" type="ORF">MNOR_LOCUS20658</name>
</gene>
<keyword evidence="11 19" id="KW-1133">Transmembrane helix</keyword>
<comment type="subcellular location">
    <subcellularLocation>
        <location evidence="1">Membrane</location>
        <topology evidence="1">Single-pass type I membrane protein</topology>
    </subcellularLocation>
</comment>
<comment type="catalytic activity">
    <reaction evidence="15">
        <text>L-seryl-[receptor-protein] + ATP = O-phospho-L-seryl-[receptor-protein] + ADP + H(+)</text>
        <dbReference type="Rhea" id="RHEA:18673"/>
        <dbReference type="Rhea" id="RHEA-COMP:11022"/>
        <dbReference type="Rhea" id="RHEA-COMP:11023"/>
        <dbReference type="ChEBI" id="CHEBI:15378"/>
        <dbReference type="ChEBI" id="CHEBI:29999"/>
        <dbReference type="ChEBI" id="CHEBI:30616"/>
        <dbReference type="ChEBI" id="CHEBI:83421"/>
        <dbReference type="ChEBI" id="CHEBI:456216"/>
        <dbReference type="EC" id="2.7.11.30"/>
    </reaction>
</comment>
<evidence type="ECO:0000256" key="7">
    <source>
        <dbReference type="ARBA" id="ARBA00022729"/>
    </source>
</evidence>
<sequence length="1160" mass="128031">MRSRVLSHEKVVLSYLSRLAREQERHTAGQGKSGPSSRFTALPVRQQRIELYLSLSWATSSGLVSPPSRPKVGSGNILNIANNVLSVVSVSPPPSSGSLHCALFESKQQVGTGATADSGEHVVETHGEKVARCLSTDLCYSYWTTDTDPQDNTTHIKWIKRGCGRNWPNCNQSTCVATPRPDGDFFCCCRGHMCNSVVHIEQPTTTPVAEVQATNHSEEDMMLWIIVISIAVFVVIVSILTAVLIRFRQTKPQPNLPEVEEKPSSPCIDLESVKFLESIGQGRYGTVYRAMVRDEVVAVKLFPQHYKASYQNEKYIYSLPLMEHTNLLSYLGGGDQVRADGNLYYGIVLSYCPKGRLSSYLAENTLDWPTFCHIVLTATRGLAHLHSDIRKGDLVKPCVSHRDFNTRNLLLKNEMSCVVSDLGFAIHTQGSKYYINGEEQHAETSSLTDVGTLRYMAPEVLEGAVNLRDCEAALKQIDIYALGLVLWECAARCHDLYQGLQTPPYKLPFQAEIGLHPTFEQVQVLVARNKARPLFPTVWKDSNPAIRLLKETIEDCWDHDAEARLSAMCVEGRLSDLPLLWDRYKASLNVNGISPSINPMSSHIIQRPNDILVSLGSNGGRIINNPINNCDKDSSVSEATVETTLSGSPSEPLQELLFGKNHLLSNLQQPVAPLQPHQGRNPCMERNLIREITQELTVAGNTLIDNLNTDQNNSNDINSLNAINSANLLDGIDMHQALDAQVLTNEHLVPLLNSQSNVSVSAAPRPTPPVLPPIPYVQNDMRTGEGQPKRQNTAQEVRDCNFDGRGSSWKRLKVAWEDKLRKFLPHRRNIHNEDEERQEILVTPTSSSVSEPPTPLNTTILPTSNININVNSQLPLQTQVLLTNGGPHTVISPNHAINVNYSPVNINHIAETEIGIAKLQLQNGFTPVIRSRQGSKDSGLNKSSENSFSFMDSDNSCEKLKRPTTLSLSEKKENDLLAIALKQSIALSQSDQNVAADKTPSPDAENCDLEFIPVLRPAKQRVKTPRHPINPRLSLYDDRIMSWVDGQQLDSVGDHLGLDETLSHSLPLHMNMLHHTQQQEQRHQQQNQQKNILCSTENSSACSSASQSSSSLSHSKAAAASSSNSSSSDHSNSLSSQSSLGQNVINAGAPHSKIRLTAVV</sequence>
<dbReference type="InterPro" id="IPR011009">
    <property type="entry name" value="Kinase-like_dom_sf"/>
</dbReference>
<evidence type="ECO:0000259" key="20">
    <source>
        <dbReference type="PROSITE" id="PS50011"/>
    </source>
</evidence>
<protein>
    <recommendedName>
        <fullName evidence="3">receptor protein serine/threonine kinase</fullName>
        <ecNumber evidence="3">2.7.11.30</ecNumber>
    </recommendedName>
</protein>
<evidence type="ECO:0000256" key="4">
    <source>
        <dbReference type="ARBA" id="ARBA00022527"/>
    </source>
</evidence>
<evidence type="ECO:0000313" key="22">
    <source>
        <dbReference type="Proteomes" id="UP001497623"/>
    </source>
</evidence>
<keyword evidence="14" id="KW-0325">Glycoprotein</keyword>
<keyword evidence="6 19" id="KW-0812">Transmembrane</keyword>
<evidence type="ECO:0000256" key="13">
    <source>
        <dbReference type="ARBA" id="ARBA00023170"/>
    </source>
</evidence>
<dbReference type="Gene3D" id="3.30.200.20">
    <property type="entry name" value="Phosphorylase Kinase, domain 1"/>
    <property type="match status" value="1"/>
</dbReference>
<dbReference type="InterPro" id="IPR000719">
    <property type="entry name" value="Prot_kinase_dom"/>
</dbReference>
<dbReference type="PROSITE" id="PS00107">
    <property type="entry name" value="PROTEIN_KINASE_ATP"/>
    <property type="match status" value="1"/>
</dbReference>
<keyword evidence="12 19" id="KW-0472">Membrane</keyword>
<evidence type="ECO:0000256" key="17">
    <source>
        <dbReference type="PROSITE-ProRule" id="PRU10141"/>
    </source>
</evidence>
<feature type="domain" description="Protein kinase" evidence="20">
    <location>
        <begin position="273"/>
        <end position="580"/>
    </location>
</feature>
<evidence type="ECO:0000256" key="19">
    <source>
        <dbReference type="SAM" id="Phobius"/>
    </source>
</evidence>
<evidence type="ECO:0000256" key="5">
    <source>
        <dbReference type="ARBA" id="ARBA00022679"/>
    </source>
</evidence>
<comment type="catalytic activity">
    <reaction evidence="16">
        <text>L-threonyl-[receptor-protein] + ATP = O-phospho-L-threonyl-[receptor-protein] + ADP + H(+)</text>
        <dbReference type="Rhea" id="RHEA:44880"/>
        <dbReference type="Rhea" id="RHEA-COMP:11024"/>
        <dbReference type="Rhea" id="RHEA-COMP:11025"/>
        <dbReference type="ChEBI" id="CHEBI:15378"/>
        <dbReference type="ChEBI" id="CHEBI:30013"/>
        <dbReference type="ChEBI" id="CHEBI:30616"/>
        <dbReference type="ChEBI" id="CHEBI:61977"/>
        <dbReference type="ChEBI" id="CHEBI:456216"/>
        <dbReference type="EC" id="2.7.11.30"/>
    </reaction>
</comment>
<feature type="compositionally biased region" description="Low complexity" evidence="18">
    <location>
        <begin position="1103"/>
        <end position="1139"/>
    </location>
</feature>
<dbReference type="CDD" id="cd14054">
    <property type="entry name" value="STKc_BMPR2_AMHR2"/>
    <property type="match status" value="1"/>
</dbReference>
<evidence type="ECO:0000256" key="2">
    <source>
        <dbReference type="ARBA" id="ARBA00009605"/>
    </source>
</evidence>
<evidence type="ECO:0000256" key="11">
    <source>
        <dbReference type="ARBA" id="ARBA00022989"/>
    </source>
</evidence>
<feature type="region of interest" description="Disordered" evidence="18">
    <location>
        <begin position="1103"/>
        <end position="1146"/>
    </location>
</feature>
<evidence type="ECO:0000256" key="16">
    <source>
        <dbReference type="ARBA" id="ARBA00048773"/>
    </source>
</evidence>
<dbReference type="Pfam" id="PF00069">
    <property type="entry name" value="Pkinase"/>
    <property type="match status" value="1"/>
</dbReference>
<reference evidence="21 22" key="1">
    <citation type="submission" date="2024-05" db="EMBL/GenBank/DDBJ databases">
        <authorList>
            <person name="Wallberg A."/>
        </authorList>
    </citation>
    <scope>NUCLEOTIDE SEQUENCE [LARGE SCALE GENOMIC DNA]</scope>
</reference>
<evidence type="ECO:0000256" key="18">
    <source>
        <dbReference type="SAM" id="MobiDB-lite"/>
    </source>
</evidence>
<dbReference type="GO" id="GO:0005024">
    <property type="term" value="F:transforming growth factor beta receptor activity"/>
    <property type="evidence" value="ECO:0007669"/>
    <property type="project" value="TreeGrafter"/>
</dbReference>
<evidence type="ECO:0000256" key="15">
    <source>
        <dbReference type="ARBA" id="ARBA00047681"/>
    </source>
</evidence>
<feature type="binding site" evidence="17">
    <location>
        <position position="300"/>
    </location>
    <ligand>
        <name>ATP</name>
        <dbReference type="ChEBI" id="CHEBI:30616"/>
    </ligand>
</feature>
<keyword evidence="8 17" id="KW-0547">Nucleotide-binding</keyword>
<dbReference type="InterPro" id="IPR045860">
    <property type="entry name" value="Snake_toxin-like_sf"/>
</dbReference>
<evidence type="ECO:0000256" key="9">
    <source>
        <dbReference type="ARBA" id="ARBA00022777"/>
    </source>
</evidence>
<comment type="caution">
    <text evidence="21">The sequence shown here is derived from an EMBL/GenBank/DDBJ whole genome shotgun (WGS) entry which is preliminary data.</text>
</comment>
<dbReference type="SUPFAM" id="SSF57302">
    <property type="entry name" value="Snake toxin-like"/>
    <property type="match status" value="1"/>
</dbReference>
<feature type="transmembrane region" description="Helical" evidence="19">
    <location>
        <begin position="222"/>
        <end position="245"/>
    </location>
</feature>
<dbReference type="PANTHER" id="PTHR23255:SF100">
    <property type="entry name" value="RECEPTOR PROTEIN SERINE_THREONINE KINASE"/>
    <property type="match status" value="1"/>
</dbReference>
<dbReference type="EC" id="2.7.11.30" evidence="3"/>
<dbReference type="Proteomes" id="UP001497623">
    <property type="component" value="Unassembled WGS sequence"/>
</dbReference>
<dbReference type="PROSITE" id="PS50011">
    <property type="entry name" value="PROTEIN_KINASE_DOM"/>
    <property type="match status" value="1"/>
</dbReference>
<dbReference type="InterPro" id="IPR000333">
    <property type="entry name" value="TGFB_receptor"/>
</dbReference>
<evidence type="ECO:0000256" key="14">
    <source>
        <dbReference type="ARBA" id="ARBA00023180"/>
    </source>
</evidence>
<dbReference type="GO" id="GO:0005524">
    <property type="term" value="F:ATP binding"/>
    <property type="evidence" value="ECO:0007669"/>
    <property type="project" value="UniProtKB-UniRule"/>
</dbReference>
<feature type="non-terminal residue" evidence="21">
    <location>
        <position position="1160"/>
    </location>
</feature>
<dbReference type="GO" id="GO:0043235">
    <property type="term" value="C:receptor complex"/>
    <property type="evidence" value="ECO:0007669"/>
    <property type="project" value="TreeGrafter"/>
</dbReference>
<keyword evidence="4" id="KW-0723">Serine/threonine-protein kinase</keyword>
<comment type="similarity">
    <text evidence="2">Belongs to the protein kinase superfamily. TKL Ser/Thr protein kinase family. TGFB receptor subfamily.</text>
</comment>
<keyword evidence="7" id="KW-0732">Signal</keyword>
<keyword evidence="5" id="KW-0808">Transferase</keyword>
<organism evidence="21 22">
    <name type="scientific">Meganyctiphanes norvegica</name>
    <name type="common">Northern krill</name>
    <name type="synonym">Thysanopoda norvegica</name>
    <dbReference type="NCBI Taxonomy" id="48144"/>
    <lineage>
        <taxon>Eukaryota</taxon>
        <taxon>Metazoa</taxon>
        <taxon>Ecdysozoa</taxon>
        <taxon>Arthropoda</taxon>
        <taxon>Crustacea</taxon>
        <taxon>Multicrustacea</taxon>
        <taxon>Malacostraca</taxon>
        <taxon>Eumalacostraca</taxon>
        <taxon>Eucarida</taxon>
        <taxon>Euphausiacea</taxon>
        <taxon>Euphausiidae</taxon>
        <taxon>Meganyctiphanes</taxon>
    </lineage>
</organism>
<dbReference type="AlphaFoldDB" id="A0AAV2R7M7"/>
<keyword evidence="22" id="KW-1185">Reference proteome</keyword>
<dbReference type="FunFam" id="1.10.510.10:FF:000487">
    <property type="entry name" value="Anti-Muellerian hormone type-2 receptor"/>
    <property type="match status" value="1"/>
</dbReference>
<dbReference type="SUPFAM" id="SSF56112">
    <property type="entry name" value="Protein kinase-like (PK-like)"/>
    <property type="match status" value="1"/>
</dbReference>
<dbReference type="PANTHER" id="PTHR23255">
    <property type="entry name" value="TRANSFORMING GROWTH FACTOR-BETA RECEPTOR TYPE I AND II"/>
    <property type="match status" value="1"/>
</dbReference>
<dbReference type="InterPro" id="IPR017441">
    <property type="entry name" value="Protein_kinase_ATP_BS"/>
</dbReference>
<dbReference type="GO" id="GO:0030509">
    <property type="term" value="P:BMP signaling pathway"/>
    <property type="evidence" value="ECO:0007669"/>
    <property type="project" value="TreeGrafter"/>
</dbReference>
<evidence type="ECO:0000256" key="12">
    <source>
        <dbReference type="ARBA" id="ARBA00023136"/>
    </source>
</evidence>
<evidence type="ECO:0000256" key="10">
    <source>
        <dbReference type="ARBA" id="ARBA00022840"/>
    </source>
</evidence>
<evidence type="ECO:0000256" key="6">
    <source>
        <dbReference type="ARBA" id="ARBA00022692"/>
    </source>
</evidence>
<evidence type="ECO:0000313" key="21">
    <source>
        <dbReference type="EMBL" id="CAL4115463.1"/>
    </source>
</evidence>
<dbReference type="EMBL" id="CAXKWB010016111">
    <property type="protein sequence ID" value="CAL4115463.1"/>
    <property type="molecule type" value="Genomic_DNA"/>
</dbReference>
<dbReference type="GO" id="GO:0005886">
    <property type="term" value="C:plasma membrane"/>
    <property type="evidence" value="ECO:0007669"/>
    <property type="project" value="TreeGrafter"/>
</dbReference>
<keyword evidence="10 17" id="KW-0067">ATP-binding</keyword>
<evidence type="ECO:0000256" key="3">
    <source>
        <dbReference type="ARBA" id="ARBA00012401"/>
    </source>
</evidence>
<keyword evidence="13" id="KW-0675">Receptor</keyword>
<proteinExistence type="inferred from homology"/>
<dbReference type="Gene3D" id="2.10.60.10">
    <property type="entry name" value="CD59"/>
    <property type="match status" value="1"/>
</dbReference>
<name>A0AAV2R7M7_MEGNR</name>
<accession>A0AAV2R7M7</accession>
<keyword evidence="9" id="KW-0418">Kinase</keyword>
<evidence type="ECO:0000256" key="1">
    <source>
        <dbReference type="ARBA" id="ARBA00004479"/>
    </source>
</evidence>